<proteinExistence type="predicted"/>
<gene>
    <name evidence="1" type="ORF">GBB84_27550</name>
</gene>
<reference evidence="1 2" key="1">
    <citation type="submission" date="2019-10" db="EMBL/GenBank/DDBJ databases">
        <title>Characterization of a new Citrobacter species.</title>
        <authorList>
            <person name="Goncalves Ribeiro T."/>
            <person name="Izdebski R."/>
            <person name="Urbanowicz P."/>
            <person name="Carmeli Y."/>
            <person name="Gniadkowski M."/>
            <person name="Peixe L."/>
        </authorList>
    </citation>
    <scope>NUCLEOTIDE SEQUENCE [LARGE SCALE GENOMIC DNA]</scope>
    <source>
        <strain evidence="1 2">NMI7905_11</strain>
    </source>
</reference>
<dbReference type="RefSeq" id="WP_109908288.1">
    <property type="nucleotide sequence ID" value="NZ_WHIY01000035.1"/>
</dbReference>
<dbReference type="AlphaFoldDB" id="A0A6L5EGG4"/>
<dbReference type="EMBL" id="WHIY01000035">
    <property type="protein sequence ID" value="MPQ54624.1"/>
    <property type="molecule type" value="Genomic_DNA"/>
</dbReference>
<comment type="caution">
    <text evidence="1">The sequence shown here is derived from an EMBL/GenBank/DDBJ whole genome shotgun (WGS) entry which is preliminary data.</text>
</comment>
<protein>
    <submittedName>
        <fullName evidence="1">Uncharacterized protein</fullName>
    </submittedName>
</protein>
<evidence type="ECO:0000313" key="1">
    <source>
        <dbReference type="EMBL" id="MPQ54624.1"/>
    </source>
</evidence>
<accession>A0A6L5EGG4</accession>
<organism evidence="1 2">
    <name type="scientific">Citrobacter telavivensis</name>
    <dbReference type="NCBI Taxonomy" id="2653932"/>
    <lineage>
        <taxon>Bacteria</taxon>
        <taxon>Pseudomonadati</taxon>
        <taxon>Pseudomonadota</taxon>
        <taxon>Gammaproteobacteria</taxon>
        <taxon>Enterobacterales</taxon>
        <taxon>Enterobacteriaceae</taxon>
        <taxon>Citrobacter</taxon>
    </lineage>
</organism>
<dbReference type="Proteomes" id="UP000475079">
    <property type="component" value="Unassembled WGS sequence"/>
</dbReference>
<evidence type="ECO:0000313" key="2">
    <source>
        <dbReference type="Proteomes" id="UP000475079"/>
    </source>
</evidence>
<sequence length="93" mass="10482">MSKLTIDLLVMDDACDPYICGVRGACTIEDLQAIEKEIVENRGDHLPTDGTYTIEASFFEGQYGEYGRCELSPGWEWEIIEFSTFDFGEEAAQ</sequence>
<name>A0A6L5EGG4_9ENTR</name>
<keyword evidence="2" id="KW-1185">Reference proteome</keyword>